<keyword evidence="2" id="KW-0732">Signal</keyword>
<feature type="signal peptide" evidence="2">
    <location>
        <begin position="1"/>
        <end position="22"/>
    </location>
</feature>
<keyword evidence="1" id="KW-1133">Transmembrane helix</keyword>
<evidence type="ECO:0000256" key="2">
    <source>
        <dbReference type="SAM" id="SignalP"/>
    </source>
</evidence>
<reference evidence="3" key="1">
    <citation type="submission" date="2014-09" db="EMBL/GenBank/DDBJ databases">
        <authorList>
            <person name="Magalhaes I.L.F."/>
            <person name="Oliveira U."/>
            <person name="Santos F.R."/>
            <person name="Vidigal T.H.D.A."/>
            <person name="Brescovit A.D."/>
            <person name="Santos A.J."/>
        </authorList>
    </citation>
    <scope>NUCLEOTIDE SEQUENCE</scope>
    <source>
        <tissue evidence="3">Shoot tissue taken approximately 20 cm above the soil surface</tissue>
    </source>
</reference>
<protein>
    <submittedName>
        <fullName evidence="3">Uncharacterized protein</fullName>
    </submittedName>
</protein>
<evidence type="ECO:0000256" key="1">
    <source>
        <dbReference type="SAM" id="Phobius"/>
    </source>
</evidence>
<feature type="transmembrane region" description="Helical" evidence="1">
    <location>
        <begin position="46"/>
        <end position="67"/>
    </location>
</feature>
<accession>A0A0A9GEA2</accession>
<keyword evidence="1" id="KW-0472">Membrane</keyword>
<dbReference type="EMBL" id="GBRH01177015">
    <property type="protein sequence ID" value="JAE20881.1"/>
    <property type="molecule type" value="Transcribed_RNA"/>
</dbReference>
<proteinExistence type="predicted"/>
<organism evidence="3">
    <name type="scientific">Arundo donax</name>
    <name type="common">Giant reed</name>
    <name type="synonym">Donax arundinaceus</name>
    <dbReference type="NCBI Taxonomy" id="35708"/>
    <lineage>
        <taxon>Eukaryota</taxon>
        <taxon>Viridiplantae</taxon>
        <taxon>Streptophyta</taxon>
        <taxon>Embryophyta</taxon>
        <taxon>Tracheophyta</taxon>
        <taxon>Spermatophyta</taxon>
        <taxon>Magnoliopsida</taxon>
        <taxon>Liliopsida</taxon>
        <taxon>Poales</taxon>
        <taxon>Poaceae</taxon>
        <taxon>PACMAD clade</taxon>
        <taxon>Arundinoideae</taxon>
        <taxon>Arundineae</taxon>
        <taxon>Arundo</taxon>
    </lineage>
</organism>
<reference evidence="3" key="2">
    <citation type="journal article" date="2015" name="Data Brief">
        <title>Shoot transcriptome of the giant reed, Arundo donax.</title>
        <authorList>
            <person name="Barrero R.A."/>
            <person name="Guerrero F.D."/>
            <person name="Moolhuijzen P."/>
            <person name="Goolsby J.A."/>
            <person name="Tidwell J."/>
            <person name="Bellgard S.E."/>
            <person name="Bellgard M.I."/>
        </authorList>
    </citation>
    <scope>NUCLEOTIDE SEQUENCE</scope>
    <source>
        <tissue evidence="3">Shoot tissue taken approximately 20 cm above the soil surface</tissue>
    </source>
</reference>
<dbReference type="AlphaFoldDB" id="A0A0A9GEA2"/>
<feature type="chain" id="PRO_5002046243" evidence="2">
    <location>
        <begin position="23"/>
        <end position="80"/>
    </location>
</feature>
<sequence>MGGCLRLHCMILLTVTMKPTRGLCLQRSPTTICGMDLVMILDGLGGYWVQFMIVLALHVSGFIRTALFGVPRFTLLVWGV</sequence>
<keyword evidence="1" id="KW-0812">Transmembrane</keyword>
<evidence type="ECO:0000313" key="3">
    <source>
        <dbReference type="EMBL" id="JAE20881.1"/>
    </source>
</evidence>
<name>A0A0A9GEA2_ARUDO</name>